<dbReference type="Proteomes" id="UP000219336">
    <property type="component" value="Unassembled WGS sequence"/>
</dbReference>
<feature type="domain" description="Aminoglycoside phosphotransferase" evidence="1">
    <location>
        <begin position="29"/>
        <end position="213"/>
    </location>
</feature>
<dbReference type="OrthoDB" id="179763at2"/>
<keyword evidence="2" id="KW-0418">Kinase</keyword>
<dbReference type="PANTHER" id="PTHR40086:SF1">
    <property type="entry name" value="CELL CYCLE REGULATOR CCRZ"/>
    <property type="match status" value="1"/>
</dbReference>
<dbReference type="EC" id="2.7.1.89" evidence="2"/>
<reference evidence="3" key="1">
    <citation type="submission" date="2016-06" db="EMBL/GenBank/DDBJ databases">
        <authorList>
            <person name="Rodrigo-Torres L."/>
            <person name="Arahal R.D."/>
            <person name="Lucena T."/>
        </authorList>
    </citation>
    <scope>NUCLEOTIDE SEQUENCE [LARGE SCALE GENOMIC DNA]</scope>
    <source>
        <strain evidence="3">CECT8203</strain>
    </source>
</reference>
<dbReference type="RefSeq" id="WP_096992582.1">
    <property type="nucleotide sequence ID" value="NZ_JBHSII010000001.1"/>
</dbReference>
<keyword evidence="3" id="KW-1185">Reference proteome</keyword>
<evidence type="ECO:0000313" key="3">
    <source>
        <dbReference type="Proteomes" id="UP000219336"/>
    </source>
</evidence>
<protein>
    <submittedName>
        <fullName evidence="2">Thiamine kinase</fullName>
        <ecNumber evidence="2">2.7.1.89</ecNumber>
    </submittedName>
</protein>
<accession>A0A240EH41</accession>
<dbReference type="Pfam" id="PF01636">
    <property type="entry name" value="APH"/>
    <property type="match status" value="1"/>
</dbReference>
<dbReference type="GO" id="GO:0019165">
    <property type="term" value="F:thiamine kinase activity"/>
    <property type="evidence" value="ECO:0007669"/>
    <property type="project" value="UniProtKB-EC"/>
</dbReference>
<keyword evidence="2" id="KW-0808">Transferase</keyword>
<dbReference type="AlphaFoldDB" id="A0A240EH41"/>
<dbReference type="PANTHER" id="PTHR40086">
    <property type="entry name" value="PHOSPHOTRANSFERASE YTMP-RELATED"/>
    <property type="match status" value="1"/>
</dbReference>
<evidence type="ECO:0000313" key="2">
    <source>
        <dbReference type="EMBL" id="SNX47295.1"/>
    </source>
</evidence>
<sequence>MLNWIDAVQQSPDLAGLSSLVNEVPLGALPLSGGLTNRAWRVLTSSYGWVIWRANSSLCQSFDISRDNEAEVLNSVAGHLPTNKVIARGPLGIVLSWCSGVPVSHIDDHSKVIALLANIHTIQPIGQVRRFDYQAKVDHYWSQLDDSVLKRRFRLIYESLRTLPKLSCAQQALCHFDFGLHNLVQNETGLAVIDWEYAAIASPVLDLTMTLDMLQLDVVTGIELYKQHQPKIDSKSWQQDVKIWQRQSQMMAMLWYLLAAQVWQDDGFLAEAETIYLRLC</sequence>
<dbReference type="InterPro" id="IPR002575">
    <property type="entry name" value="Aminoglycoside_PTrfase"/>
</dbReference>
<name>A0A240EH41_9VIBR</name>
<organism evidence="2 3">
    <name type="scientific">Vibrio thalassae</name>
    <dbReference type="NCBI Taxonomy" id="1243014"/>
    <lineage>
        <taxon>Bacteria</taxon>
        <taxon>Pseudomonadati</taxon>
        <taxon>Pseudomonadota</taxon>
        <taxon>Gammaproteobacteria</taxon>
        <taxon>Vibrionales</taxon>
        <taxon>Vibrionaceae</taxon>
        <taxon>Vibrio</taxon>
    </lineage>
</organism>
<dbReference type="InterPro" id="IPR052077">
    <property type="entry name" value="CcrZ_PhaseVar_Mediator"/>
</dbReference>
<dbReference type="EMBL" id="OANU01000007">
    <property type="protein sequence ID" value="SNX47295.1"/>
    <property type="molecule type" value="Genomic_DNA"/>
</dbReference>
<dbReference type="SUPFAM" id="SSF56112">
    <property type="entry name" value="Protein kinase-like (PK-like)"/>
    <property type="match status" value="1"/>
</dbReference>
<gene>
    <name evidence="2" type="primary">thiK</name>
    <name evidence="2" type="ORF">VTH8203_00896</name>
</gene>
<dbReference type="InterPro" id="IPR011009">
    <property type="entry name" value="Kinase-like_dom_sf"/>
</dbReference>
<evidence type="ECO:0000259" key="1">
    <source>
        <dbReference type="Pfam" id="PF01636"/>
    </source>
</evidence>
<proteinExistence type="predicted"/>
<dbReference type="Gene3D" id="3.90.1200.10">
    <property type="match status" value="1"/>
</dbReference>